<dbReference type="EMBL" id="LAZR01002318">
    <property type="protein sequence ID" value="KKN31576.1"/>
    <property type="molecule type" value="Genomic_DNA"/>
</dbReference>
<keyword evidence="2" id="KW-0489">Methyltransferase</keyword>
<sequence length="481" mass="52796">MSLDIWHLRGKQCRYLSDEEIHKIHSSSLDLLGSTGCIFKEKKALQIFEDAGARVDHKTGRVQIPPHLIEEAIKKAPASVFLAARDKKFDIKLEENRVYFGTGSVAVNVFDLETGRRQLAVKRDVFDFARLVDGLSYIHFYKVIVNPSDVPPEIADRHMTEAAFNGTVKHFSVNAYSVEGAKDIIKMGEIVAGGLENLKKRPLVSINVLSLSPLRFDPVSIKILMEVAKTGIPLIIASEPQAGTTAPVTLAGTITLQNAESLAGIVLAQLVNPGTPVLCGSVGTIADMRTGQYASGAVELGIINAIAAQMAQYYKIPIYSTGGMTDSKIPDIQAGYEKGLQTLMVALSGANYIHDAAGLLEFCLSASYEQTVIDNEICGMVARALQGVSLEKEMIGLDVIDKVGPGGHFLEELHTLKYFKKEHFIPEISDRQNRQIWEAKGSKTANQVAREKARKILKEHFPTPLDEKVKKELNYLVKKAR</sequence>
<organism evidence="4">
    <name type="scientific">marine sediment metagenome</name>
    <dbReference type="NCBI Taxonomy" id="412755"/>
    <lineage>
        <taxon>unclassified sequences</taxon>
        <taxon>metagenomes</taxon>
        <taxon>ecological metagenomes</taxon>
    </lineage>
</organism>
<reference evidence="4" key="1">
    <citation type="journal article" date="2015" name="Nature">
        <title>Complex archaea that bridge the gap between prokaryotes and eukaryotes.</title>
        <authorList>
            <person name="Spang A."/>
            <person name="Saw J.H."/>
            <person name="Jorgensen S.L."/>
            <person name="Zaremba-Niedzwiedzka K."/>
            <person name="Martijn J."/>
            <person name="Lind A.E."/>
            <person name="van Eijk R."/>
            <person name="Schleper C."/>
            <person name="Guy L."/>
            <person name="Ettema T.J."/>
        </authorList>
    </citation>
    <scope>NUCLEOTIDE SEQUENCE</scope>
</reference>
<comment type="caution">
    <text evidence="4">The sequence shown here is derived from an EMBL/GenBank/DDBJ whole genome shotgun (WGS) entry which is preliminary data.</text>
</comment>
<accession>A0A0F9S366</accession>
<evidence type="ECO:0008006" key="5">
    <source>
        <dbReference type="Google" id="ProtNLM"/>
    </source>
</evidence>
<keyword evidence="3" id="KW-0808">Transferase</keyword>
<dbReference type="GO" id="GO:0032259">
    <property type="term" value="P:methylation"/>
    <property type="evidence" value="ECO:0007669"/>
    <property type="project" value="UniProtKB-KW"/>
</dbReference>
<evidence type="ECO:0000256" key="3">
    <source>
        <dbReference type="ARBA" id="ARBA00022679"/>
    </source>
</evidence>
<evidence type="ECO:0000256" key="2">
    <source>
        <dbReference type="ARBA" id="ARBA00022603"/>
    </source>
</evidence>
<dbReference type="GO" id="GO:0008168">
    <property type="term" value="F:methyltransferase activity"/>
    <property type="evidence" value="ECO:0007669"/>
    <property type="project" value="UniProtKB-KW"/>
</dbReference>
<comment type="similarity">
    <text evidence="1">Belongs to the trimethylamine methyltransferase family.</text>
</comment>
<dbReference type="Gene3D" id="3.20.20.480">
    <property type="entry name" value="Trimethylamine methyltransferase-like"/>
    <property type="match status" value="1"/>
</dbReference>
<dbReference type="AlphaFoldDB" id="A0A0F9S366"/>
<dbReference type="Pfam" id="PF06253">
    <property type="entry name" value="MTTB"/>
    <property type="match status" value="1"/>
</dbReference>
<name>A0A0F9S366_9ZZZZ</name>
<dbReference type="InterPro" id="IPR010426">
    <property type="entry name" value="MTTB_MeTrfase"/>
</dbReference>
<evidence type="ECO:0000256" key="1">
    <source>
        <dbReference type="ARBA" id="ARBA00007137"/>
    </source>
</evidence>
<evidence type="ECO:0000313" key="4">
    <source>
        <dbReference type="EMBL" id="KKN31576.1"/>
    </source>
</evidence>
<dbReference type="InterPro" id="IPR038601">
    <property type="entry name" value="MttB-like_sf"/>
</dbReference>
<gene>
    <name evidence="4" type="ORF">LCGC14_0822530</name>
</gene>
<protein>
    <recommendedName>
        <fullName evidence="5">Trimethylamine methyltransferase</fullName>
    </recommendedName>
</protein>
<dbReference type="GO" id="GO:0015948">
    <property type="term" value="P:methanogenesis"/>
    <property type="evidence" value="ECO:0007669"/>
    <property type="project" value="InterPro"/>
</dbReference>
<dbReference type="PIRSF" id="PIRSF037567">
    <property type="entry name" value="MTTB_MeTrfase"/>
    <property type="match status" value="1"/>
</dbReference>
<proteinExistence type="inferred from homology"/>